<dbReference type="PANTHER" id="PTHR35011">
    <property type="entry name" value="2,3-DIKETO-L-GULONATE TRAP TRANSPORTER SMALL PERMEASE PROTEIN YIAM"/>
    <property type="match status" value="1"/>
</dbReference>
<protein>
    <recommendedName>
        <fullName evidence="9">TRAP transporter small permease protein</fullName>
    </recommendedName>
</protein>
<keyword evidence="6 9" id="KW-1133">Transmembrane helix</keyword>
<evidence type="ECO:0000256" key="1">
    <source>
        <dbReference type="ARBA" id="ARBA00004429"/>
    </source>
</evidence>
<feature type="transmembrane region" description="Helical" evidence="9">
    <location>
        <begin position="99"/>
        <end position="123"/>
    </location>
</feature>
<evidence type="ECO:0000256" key="8">
    <source>
        <dbReference type="ARBA" id="ARBA00038436"/>
    </source>
</evidence>
<dbReference type="EMBL" id="QEKO01000002">
    <property type="protein sequence ID" value="PVY61998.1"/>
    <property type="molecule type" value="Genomic_DNA"/>
</dbReference>
<comment type="subcellular location">
    <subcellularLocation>
        <location evidence="1 9">Cell inner membrane</location>
        <topology evidence="1 9">Multi-pass membrane protein</topology>
    </subcellularLocation>
</comment>
<comment type="similarity">
    <text evidence="8 9">Belongs to the TRAP transporter small permease family.</text>
</comment>
<evidence type="ECO:0000256" key="6">
    <source>
        <dbReference type="ARBA" id="ARBA00022989"/>
    </source>
</evidence>
<feature type="transmembrane region" description="Helical" evidence="9">
    <location>
        <begin position="21"/>
        <end position="43"/>
    </location>
</feature>
<keyword evidence="4 9" id="KW-0997">Cell inner membrane</keyword>
<dbReference type="GO" id="GO:0022857">
    <property type="term" value="F:transmembrane transporter activity"/>
    <property type="evidence" value="ECO:0007669"/>
    <property type="project" value="UniProtKB-UniRule"/>
</dbReference>
<evidence type="ECO:0000256" key="7">
    <source>
        <dbReference type="ARBA" id="ARBA00023136"/>
    </source>
</evidence>
<dbReference type="OrthoDB" id="8689979at2"/>
<evidence type="ECO:0000256" key="4">
    <source>
        <dbReference type="ARBA" id="ARBA00022519"/>
    </source>
</evidence>
<gene>
    <name evidence="11" type="ORF">C7440_1484</name>
</gene>
<dbReference type="AlphaFoldDB" id="A0A2U1CLX4"/>
<evidence type="ECO:0000256" key="5">
    <source>
        <dbReference type="ARBA" id="ARBA00022692"/>
    </source>
</evidence>
<dbReference type="InterPro" id="IPR055348">
    <property type="entry name" value="DctQ"/>
</dbReference>
<sequence>MNHPGTGAAVSSNPVARAYNSLITGLAVVAGAIFGLMAFFIGADVLVRNTVGGGLAWVIETMEYAMYVATIFAAPWVLREGAHVSVDVVTSNLPEGLRRVVSCFVCLLGSAICFVICYYSALATLKAFERGSQIYKTFTIPEWTISIFVPFGMLLVAIEFLLLFRGELRSPAHVSAR</sequence>
<dbReference type="GO" id="GO:0015740">
    <property type="term" value="P:C4-dicarboxylate transport"/>
    <property type="evidence" value="ECO:0007669"/>
    <property type="project" value="TreeGrafter"/>
</dbReference>
<proteinExistence type="inferred from homology"/>
<keyword evidence="7 9" id="KW-0472">Membrane</keyword>
<dbReference type="Proteomes" id="UP000246145">
    <property type="component" value="Unassembled WGS sequence"/>
</dbReference>
<feature type="domain" description="Tripartite ATP-independent periplasmic transporters DctQ component" evidence="10">
    <location>
        <begin position="37"/>
        <end position="163"/>
    </location>
</feature>
<accession>A0A2U1CLX4</accession>
<keyword evidence="12" id="KW-1185">Reference proteome</keyword>
<name>A0A2U1CLX4_9BURK</name>
<evidence type="ECO:0000256" key="2">
    <source>
        <dbReference type="ARBA" id="ARBA00022448"/>
    </source>
</evidence>
<keyword evidence="5 9" id="KW-0812">Transmembrane</keyword>
<dbReference type="Pfam" id="PF04290">
    <property type="entry name" value="DctQ"/>
    <property type="match status" value="1"/>
</dbReference>
<evidence type="ECO:0000256" key="9">
    <source>
        <dbReference type="RuleBase" id="RU369079"/>
    </source>
</evidence>
<evidence type="ECO:0000313" key="12">
    <source>
        <dbReference type="Proteomes" id="UP000246145"/>
    </source>
</evidence>
<feature type="transmembrane region" description="Helical" evidence="9">
    <location>
        <begin position="143"/>
        <end position="164"/>
    </location>
</feature>
<dbReference type="GO" id="GO:0005886">
    <property type="term" value="C:plasma membrane"/>
    <property type="evidence" value="ECO:0007669"/>
    <property type="project" value="UniProtKB-SubCell"/>
</dbReference>
<comment type="subunit">
    <text evidence="9">The complex comprises the extracytoplasmic solute receptor protein and the two transmembrane proteins.</text>
</comment>
<dbReference type="RefSeq" id="WP_116518029.1">
    <property type="nucleotide sequence ID" value="NZ_JACCEX010000002.1"/>
</dbReference>
<organism evidence="11 12">
    <name type="scientific">Pusillimonas noertemannii</name>
    <dbReference type="NCBI Taxonomy" id="305977"/>
    <lineage>
        <taxon>Bacteria</taxon>
        <taxon>Pseudomonadati</taxon>
        <taxon>Pseudomonadota</taxon>
        <taxon>Betaproteobacteria</taxon>
        <taxon>Burkholderiales</taxon>
        <taxon>Alcaligenaceae</taxon>
        <taxon>Pusillimonas</taxon>
    </lineage>
</organism>
<evidence type="ECO:0000256" key="3">
    <source>
        <dbReference type="ARBA" id="ARBA00022475"/>
    </source>
</evidence>
<reference evidence="11 12" key="1">
    <citation type="submission" date="2018-04" db="EMBL/GenBank/DDBJ databases">
        <title>Genomic Encyclopedia of Type Strains, Phase IV (KMG-IV): sequencing the most valuable type-strain genomes for metagenomic binning, comparative biology and taxonomic classification.</title>
        <authorList>
            <person name="Goeker M."/>
        </authorList>
    </citation>
    <scope>NUCLEOTIDE SEQUENCE [LARGE SCALE GENOMIC DNA]</scope>
    <source>
        <strain evidence="11 12">DSM 10065</strain>
    </source>
</reference>
<feature type="transmembrane region" description="Helical" evidence="9">
    <location>
        <begin position="55"/>
        <end position="78"/>
    </location>
</feature>
<evidence type="ECO:0000313" key="11">
    <source>
        <dbReference type="EMBL" id="PVY61998.1"/>
    </source>
</evidence>
<dbReference type="STRING" id="1231391.GCA_000308195_01592"/>
<dbReference type="PANTHER" id="PTHR35011:SF2">
    <property type="entry name" value="2,3-DIKETO-L-GULONATE TRAP TRANSPORTER SMALL PERMEASE PROTEIN YIAM"/>
    <property type="match status" value="1"/>
</dbReference>
<evidence type="ECO:0000259" key="10">
    <source>
        <dbReference type="Pfam" id="PF04290"/>
    </source>
</evidence>
<dbReference type="InterPro" id="IPR007387">
    <property type="entry name" value="TRAP_DctQ"/>
</dbReference>
<comment type="function">
    <text evidence="9">Part of the tripartite ATP-independent periplasmic (TRAP) transport system.</text>
</comment>
<keyword evidence="2 9" id="KW-0813">Transport</keyword>
<keyword evidence="3" id="KW-1003">Cell membrane</keyword>
<comment type="caution">
    <text evidence="11">The sequence shown here is derived from an EMBL/GenBank/DDBJ whole genome shotgun (WGS) entry which is preliminary data.</text>
</comment>